<comment type="catalytic activity">
    <reaction evidence="7">
        <text>2 superoxide + 2 H(+) = H2O2 + O2</text>
        <dbReference type="Rhea" id="RHEA:20696"/>
        <dbReference type="ChEBI" id="CHEBI:15378"/>
        <dbReference type="ChEBI" id="CHEBI:15379"/>
        <dbReference type="ChEBI" id="CHEBI:16240"/>
        <dbReference type="ChEBI" id="CHEBI:18421"/>
        <dbReference type="EC" id="1.15.1.1"/>
    </reaction>
</comment>
<dbReference type="InterPro" id="IPR036423">
    <property type="entry name" value="SOD-like_Cu/Zn_dom_sf"/>
</dbReference>
<dbReference type="OrthoDB" id="159229at2759"/>
<evidence type="ECO:0000256" key="3">
    <source>
        <dbReference type="ARBA" id="ARBA00010457"/>
    </source>
</evidence>
<keyword evidence="8" id="KW-0732">Signal</keyword>
<evidence type="ECO:0000256" key="4">
    <source>
        <dbReference type="ARBA" id="ARBA00012682"/>
    </source>
</evidence>
<evidence type="ECO:0000256" key="6">
    <source>
        <dbReference type="ARBA" id="ARBA00022862"/>
    </source>
</evidence>
<evidence type="ECO:0000313" key="11">
    <source>
        <dbReference type="Proteomes" id="UP000248423"/>
    </source>
</evidence>
<evidence type="ECO:0000256" key="2">
    <source>
        <dbReference type="ARBA" id="ARBA00004613"/>
    </source>
</evidence>
<dbReference type="GO" id="GO:0005507">
    <property type="term" value="F:copper ion binding"/>
    <property type="evidence" value="ECO:0007669"/>
    <property type="project" value="InterPro"/>
</dbReference>
<dbReference type="InterPro" id="IPR024134">
    <property type="entry name" value="SOD_Cu/Zn_/chaperone"/>
</dbReference>
<keyword evidence="6" id="KW-0049">Antioxidant</keyword>
<keyword evidence="11" id="KW-1185">Reference proteome</keyword>
<evidence type="ECO:0000256" key="1">
    <source>
        <dbReference type="ARBA" id="ARBA00004196"/>
    </source>
</evidence>
<dbReference type="STRING" id="1448318.A0A319FKC2"/>
<dbReference type="PANTHER" id="PTHR10003">
    <property type="entry name" value="SUPEROXIDE DISMUTASE CU-ZN -RELATED"/>
    <property type="match status" value="1"/>
</dbReference>
<feature type="chain" id="PRO_5016381446" description="superoxide dismutase" evidence="8">
    <location>
        <begin position="23"/>
        <end position="193"/>
    </location>
</feature>
<reference evidence="10 11" key="1">
    <citation type="submission" date="2018-02" db="EMBL/GenBank/DDBJ databases">
        <title>The genomes of Aspergillus section Nigri reveals drivers in fungal speciation.</title>
        <authorList>
            <consortium name="DOE Joint Genome Institute"/>
            <person name="Vesth T.C."/>
            <person name="Nybo J."/>
            <person name="Theobald S."/>
            <person name="Brandl J."/>
            <person name="Frisvad J.C."/>
            <person name="Nielsen K.F."/>
            <person name="Lyhne E.K."/>
            <person name="Kogle M.E."/>
            <person name="Kuo A."/>
            <person name="Riley R."/>
            <person name="Clum A."/>
            <person name="Nolan M."/>
            <person name="Lipzen A."/>
            <person name="Salamov A."/>
            <person name="Henrissat B."/>
            <person name="Wiebenga A."/>
            <person name="De vries R.P."/>
            <person name="Grigoriev I.V."/>
            <person name="Mortensen U.H."/>
            <person name="Andersen M.R."/>
            <person name="Baker S.E."/>
        </authorList>
    </citation>
    <scope>NUCLEOTIDE SEQUENCE [LARGE SCALE GENOMIC DNA]</scope>
    <source>
        <strain evidence="10 11">CBS 121057</strain>
    </source>
</reference>
<sequence length="193" mass="21064">MWSKSLLATTASLAWCLSSVSAQTPNTNAPVTTNNHGHLYRAELEPKDNTTVGGHVTTYSGPSKVGINFVIEFWGIPTDGQPLAYHIHEKPVPEDGNCYSTGAHLDPYKRGDTIPCDIKAPETCQVGDLSGKHGPVWAPDDETFSVTYTDWFLSNVEDDVSFFGNLSVVVHASDNSRLACGNFEVFDYEHEGN</sequence>
<dbReference type="Gene3D" id="2.60.40.200">
    <property type="entry name" value="Superoxide dismutase, copper/zinc binding domain"/>
    <property type="match status" value="1"/>
</dbReference>
<evidence type="ECO:0000256" key="5">
    <source>
        <dbReference type="ARBA" id="ARBA00022525"/>
    </source>
</evidence>
<feature type="domain" description="Superoxide dismutase copper/zinc binding" evidence="9">
    <location>
        <begin position="54"/>
        <end position="175"/>
    </location>
</feature>
<comment type="subcellular location">
    <subcellularLocation>
        <location evidence="1">Cell envelope</location>
    </subcellularLocation>
    <subcellularLocation>
        <location evidence="2">Secreted</location>
    </subcellularLocation>
</comment>
<dbReference type="GO" id="GO:0005576">
    <property type="term" value="C:extracellular region"/>
    <property type="evidence" value="ECO:0007669"/>
    <property type="project" value="UniProtKB-SubCell"/>
</dbReference>
<dbReference type="GO" id="GO:0004784">
    <property type="term" value="F:superoxide dismutase activity"/>
    <property type="evidence" value="ECO:0007669"/>
    <property type="project" value="UniProtKB-EC"/>
</dbReference>
<feature type="signal peptide" evidence="8">
    <location>
        <begin position="1"/>
        <end position="22"/>
    </location>
</feature>
<protein>
    <recommendedName>
        <fullName evidence="4">superoxide dismutase</fullName>
        <ecNumber evidence="4">1.15.1.1</ecNumber>
    </recommendedName>
</protein>
<evidence type="ECO:0000256" key="7">
    <source>
        <dbReference type="ARBA" id="ARBA00049204"/>
    </source>
</evidence>
<dbReference type="EMBL" id="KZ826333">
    <property type="protein sequence ID" value="PYI08573.1"/>
    <property type="molecule type" value="Genomic_DNA"/>
</dbReference>
<comment type="similarity">
    <text evidence="3">Belongs to the Cu-Zn superoxide dismutase family.</text>
</comment>
<dbReference type="VEuPathDB" id="FungiDB:BO78DRAFT_395449"/>
<dbReference type="InterPro" id="IPR001424">
    <property type="entry name" value="SOD_Cu_Zn_dom"/>
</dbReference>
<organism evidence="10 11">
    <name type="scientific">Aspergillus sclerotiicarbonarius (strain CBS 121057 / IBT 28362)</name>
    <dbReference type="NCBI Taxonomy" id="1448318"/>
    <lineage>
        <taxon>Eukaryota</taxon>
        <taxon>Fungi</taxon>
        <taxon>Dikarya</taxon>
        <taxon>Ascomycota</taxon>
        <taxon>Pezizomycotina</taxon>
        <taxon>Eurotiomycetes</taxon>
        <taxon>Eurotiomycetidae</taxon>
        <taxon>Eurotiales</taxon>
        <taxon>Aspergillaceae</taxon>
        <taxon>Aspergillus</taxon>
        <taxon>Aspergillus subgen. Circumdati</taxon>
    </lineage>
</organism>
<evidence type="ECO:0000313" key="10">
    <source>
        <dbReference type="EMBL" id="PYI08573.1"/>
    </source>
</evidence>
<dbReference type="Proteomes" id="UP000248423">
    <property type="component" value="Unassembled WGS sequence"/>
</dbReference>
<gene>
    <name evidence="10" type="ORF">BO78DRAFT_395449</name>
</gene>
<dbReference type="AlphaFoldDB" id="A0A319FKC2"/>
<keyword evidence="5" id="KW-0964">Secreted</keyword>
<evidence type="ECO:0000259" key="9">
    <source>
        <dbReference type="Pfam" id="PF00080"/>
    </source>
</evidence>
<dbReference type="SUPFAM" id="SSF49329">
    <property type="entry name" value="Cu,Zn superoxide dismutase-like"/>
    <property type="match status" value="1"/>
</dbReference>
<dbReference type="FunFam" id="2.60.40.200:FF:000007">
    <property type="entry name" value="Cell surface Cu-only superoxide dismutase 5"/>
    <property type="match status" value="1"/>
</dbReference>
<dbReference type="Pfam" id="PF00080">
    <property type="entry name" value="Sod_Cu"/>
    <property type="match status" value="1"/>
</dbReference>
<proteinExistence type="inferred from homology"/>
<name>A0A319FKC2_ASPSB</name>
<dbReference type="EC" id="1.15.1.1" evidence="4"/>
<accession>A0A319FKC2</accession>
<evidence type="ECO:0000256" key="8">
    <source>
        <dbReference type="SAM" id="SignalP"/>
    </source>
</evidence>